<dbReference type="RefSeq" id="WP_251777768.1">
    <property type="nucleotide sequence ID" value="NZ_JAMKFE010000004.1"/>
</dbReference>
<evidence type="ECO:0000256" key="1">
    <source>
        <dbReference type="SAM" id="SignalP"/>
    </source>
</evidence>
<dbReference type="NCBIfam" id="TIGR02595">
    <property type="entry name" value="PEP_CTERM"/>
    <property type="match status" value="1"/>
</dbReference>
<dbReference type="Proteomes" id="UP001165541">
    <property type="component" value="Unassembled WGS sequence"/>
</dbReference>
<dbReference type="InterPro" id="IPR013424">
    <property type="entry name" value="Ice-binding_C"/>
</dbReference>
<comment type="caution">
    <text evidence="3">The sequence shown here is derived from an EMBL/GenBank/DDBJ whole genome shotgun (WGS) entry which is preliminary data.</text>
</comment>
<feature type="chain" id="PRO_5045602236" evidence="1">
    <location>
        <begin position="22"/>
        <end position="374"/>
    </location>
</feature>
<reference evidence="3" key="1">
    <citation type="submission" date="2022-05" db="EMBL/GenBank/DDBJ databases">
        <title>Schlegelella sp. nov., isolated from mangrove soil.</title>
        <authorList>
            <person name="Liu Y."/>
            <person name="Ge X."/>
            <person name="Liu W."/>
        </authorList>
    </citation>
    <scope>NUCLEOTIDE SEQUENCE</scope>
    <source>
        <strain evidence="3">S2-27</strain>
    </source>
</reference>
<sequence>MSRFRPVLASATLAVGLGLFGAPLPQASAAAAPRYTADVIGESGPRAIGSALNEEGQVTGWLEAGPGSAQQAFVWGRQTGLLGLGTLGGTSSMARDINDRGQIVGSYQLANGRSHAFIYDQGAVRALDTPGALSSWANGINAGGQMTGTVELADGVPRPFVHDGSTMQIVDGTDCCHRANAINDLGDIVGSSQASVWSYPNAFAYRGGQFTNLGTLPGGMMSWAYDINNRGQVVGTAEYGDLFGFIWNPESQQMHRIDSFEAGVLTRSAMAINEHGDVVGRLTDHSGARDGAYLLSDGKVVDLQGLLDPTVSARWVLNDAYDINDRGQILVSAYDPSSWDYRTLLLTPVPEPETVVLMSAGLLLLGLKARRRAG</sequence>
<gene>
    <name evidence="3" type="ORF">M8A51_08470</name>
</gene>
<dbReference type="NCBIfam" id="TIGR02913">
    <property type="entry name" value="HAF_rpt"/>
    <property type="match status" value="2"/>
</dbReference>
<dbReference type="InterPro" id="IPR014262">
    <property type="entry name" value="HAF_rpt"/>
</dbReference>
<dbReference type="Pfam" id="PF07589">
    <property type="entry name" value="PEP-CTERM"/>
    <property type="match status" value="1"/>
</dbReference>
<evidence type="ECO:0000313" key="4">
    <source>
        <dbReference type="Proteomes" id="UP001165541"/>
    </source>
</evidence>
<proteinExistence type="predicted"/>
<dbReference type="EMBL" id="JAMKFE010000004">
    <property type="protein sequence ID" value="MCM5679565.1"/>
    <property type="molecule type" value="Genomic_DNA"/>
</dbReference>
<evidence type="ECO:0000313" key="3">
    <source>
        <dbReference type="EMBL" id="MCM5679565.1"/>
    </source>
</evidence>
<feature type="signal peptide" evidence="1">
    <location>
        <begin position="1"/>
        <end position="21"/>
    </location>
</feature>
<keyword evidence="4" id="KW-1185">Reference proteome</keyword>
<evidence type="ECO:0000259" key="2">
    <source>
        <dbReference type="Pfam" id="PF07589"/>
    </source>
</evidence>
<accession>A0ABT0YLF7</accession>
<keyword evidence="1" id="KW-0732">Signal</keyword>
<protein>
    <submittedName>
        <fullName evidence="3">PEP-CTERM sorting domain-containing protein</fullName>
    </submittedName>
</protein>
<name>A0ABT0YLF7_9BURK</name>
<feature type="domain" description="Ice-binding protein C-terminal" evidence="2">
    <location>
        <begin position="348"/>
        <end position="372"/>
    </location>
</feature>
<organism evidence="3 4">
    <name type="scientific">Caldimonas mangrovi</name>
    <dbReference type="NCBI Taxonomy" id="2944811"/>
    <lineage>
        <taxon>Bacteria</taxon>
        <taxon>Pseudomonadati</taxon>
        <taxon>Pseudomonadota</taxon>
        <taxon>Betaproteobacteria</taxon>
        <taxon>Burkholderiales</taxon>
        <taxon>Sphaerotilaceae</taxon>
        <taxon>Caldimonas</taxon>
    </lineage>
</organism>